<organism evidence="1 2">
    <name type="scientific">Medicago truncatula</name>
    <name type="common">Barrel medic</name>
    <name type="synonym">Medicago tribuloides</name>
    <dbReference type="NCBI Taxonomy" id="3880"/>
    <lineage>
        <taxon>Eukaryota</taxon>
        <taxon>Viridiplantae</taxon>
        <taxon>Streptophyta</taxon>
        <taxon>Embryophyta</taxon>
        <taxon>Tracheophyta</taxon>
        <taxon>Spermatophyta</taxon>
        <taxon>Magnoliopsida</taxon>
        <taxon>eudicotyledons</taxon>
        <taxon>Gunneridae</taxon>
        <taxon>Pentapetalae</taxon>
        <taxon>rosids</taxon>
        <taxon>fabids</taxon>
        <taxon>Fabales</taxon>
        <taxon>Fabaceae</taxon>
        <taxon>Papilionoideae</taxon>
        <taxon>50 kb inversion clade</taxon>
        <taxon>NPAAA clade</taxon>
        <taxon>Hologalegina</taxon>
        <taxon>IRL clade</taxon>
        <taxon>Trifolieae</taxon>
        <taxon>Medicago</taxon>
    </lineage>
</organism>
<dbReference type="EMBL" id="PSQE01000007">
    <property type="protein sequence ID" value="RHN46521.1"/>
    <property type="molecule type" value="Genomic_DNA"/>
</dbReference>
<evidence type="ECO:0000313" key="1">
    <source>
        <dbReference type="EMBL" id="RHN46521.1"/>
    </source>
</evidence>
<comment type="caution">
    <text evidence="1">The sequence shown here is derived from an EMBL/GenBank/DDBJ whole genome shotgun (WGS) entry which is preliminary data.</text>
</comment>
<proteinExistence type="predicted"/>
<gene>
    <name evidence="1" type="ORF">MtrunA17_Chr7g0243101</name>
</gene>
<name>A0A396H216_MEDTR</name>
<dbReference type="AlphaFoldDB" id="A0A396H216"/>
<accession>A0A396H216</accession>
<reference evidence="2" key="1">
    <citation type="journal article" date="2018" name="Nat. Plants">
        <title>Whole-genome landscape of Medicago truncatula symbiotic genes.</title>
        <authorList>
            <person name="Pecrix Y."/>
            <person name="Staton S.E."/>
            <person name="Sallet E."/>
            <person name="Lelandais-Briere C."/>
            <person name="Moreau S."/>
            <person name="Carrere S."/>
            <person name="Blein T."/>
            <person name="Jardinaud M.F."/>
            <person name="Latrasse D."/>
            <person name="Zouine M."/>
            <person name="Zahm M."/>
            <person name="Kreplak J."/>
            <person name="Mayjonade B."/>
            <person name="Satge C."/>
            <person name="Perez M."/>
            <person name="Cauet S."/>
            <person name="Marande W."/>
            <person name="Chantry-Darmon C."/>
            <person name="Lopez-Roques C."/>
            <person name="Bouchez O."/>
            <person name="Berard A."/>
            <person name="Debelle F."/>
            <person name="Munos S."/>
            <person name="Bendahmane A."/>
            <person name="Berges H."/>
            <person name="Niebel A."/>
            <person name="Buitink J."/>
            <person name="Frugier F."/>
            <person name="Benhamed M."/>
            <person name="Crespi M."/>
            <person name="Gouzy J."/>
            <person name="Gamas P."/>
        </authorList>
    </citation>
    <scope>NUCLEOTIDE SEQUENCE [LARGE SCALE GENOMIC DNA]</scope>
    <source>
        <strain evidence="2">cv. Jemalong A17</strain>
    </source>
</reference>
<evidence type="ECO:0000313" key="2">
    <source>
        <dbReference type="Proteomes" id="UP000265566"/>
    </source>
</evidence>
<protein>
    <submittedName>
        <fullName evidence="1">Uncharacterized protein</fullName>
    </submittedName>
</protein>
<dbReference type="Proteomes" id="UP000265566">
    <property type="component" value="Chromosome 7"/>
</dbReference>
<sequence length="57" mass="6352">MKQGRGGFNNRGGAGCVKPAPPRCHVYLWVGGYGLHVYLRLNCTFGPLSFQKFMFCI</sequence>
<dbReference type="Gramene" id="rna41014">
    <property type="protein sequence ID" value="RHN46521.1"/>
    <property type="gene ID" value="gene41014"/>
</dbReference>